<evidence type="ECO:0000256" key="8">
    <source>
        <dbReference type="ARBA" id="ARBA00023329"/>
    </source>
</evidence>
<dbReference type="InterPro" id="IPR018247">
    <property type="entry name" value="EF_Hand_1_Ca_BS"/>
</dbReference>
<dbReference type="KEGG" id="goe:100908466"/>
<keyword evidence="14" id="KW-1185">Reference proteome</keyword>
<dbReference type="AlphaFoldDB" id="A0AAJ7SHZ6"/>
<dbReference type="PROSITE" id="PS00018">
    <property type="entry name" value="EF_HAND_1"/>
    <property type="match status" value="1"/>
</dbReference>
<dbReference type="InterPro" id="IPR051426">
    <property type="entry name" value="Peflin/Sorcin_CaBP"/>
</dbReference>
<evidence type="ECO:0000313" key="14">
    <source>
        <dbReference type="Proteomes" id="UP000694867"/>
    </source>
</evidence>
<dbReference type="GO" id="GO:0005783">
    <property type="term" value="C:endoplasmic reticulum"/>
    <property type="evidence" value="ECO:0007669"/>
    <property type="project" value="UniProtKB-SubCell"/>
</dbReference>
<keyword evidence="7" id="KW-0472">Membrane</keyword>
<dbReference type="InterPro" id="IPR002048">
    <property type="entry name" value="EF_hand_dom"/>
</dbReference>
<dbReference type="PROSITE" id="PS50222">
    <property type="entry name" value="EF_HAND_2"/>
    <property type="match status" value="2"/>
</dbReference>
<keyword evidence="4" id="KW-0677">Repeat</keyword>
<dbReference type="GO" id="GO:0048208">
    <property type="term" value="P:COPII vesicle coating"/>
    <property type="evidence" value="ECO:0007669"/>
    <property type="project" value="TreeGrafter"/>
</dbReference>
<gene>
    <name evidence="15" type="primary">LOC100908466</name>
</gene>
<keyword evidence="6" id="KW-0106">Calcium</keyword>
<organism evidence="14 15">
    <name type="scientific">Galendromus occidentalis</name>
    <name type="common">western predatory mite</name>
    <dbReference type="NCBI Taxonomy" id="34638"/>
    <lineage>
        <taxon>Eukaryota</taxon>
        <taxon>Metazoa</taxon>
        <taxon>Ecdysozoa</taxon>
        <taxon>Arthropoda</taxon>
        <taxon>Chelicerata</taxon>
        <taxon>Arachnida</taxon>
        <taxon>Acari</taxon>
        <taxon>Parasitiformes</taxon>
        <taxon>Mesostigmata</taxon>
        <taxon>Gamasina</taxon>
        <taxon>Phytoseioidea</taxon>
        <taxon>Phytoseiidae</taxon>
        <taxon>Typhlodrominae</taxon>
        <taxon>Galendromus</taxon>
    </lineage>
</organism>
<dbReference type="GO" id="GO:0005509">
    <property type="term" value="F:calcium ion binding"/>
    <property type="evidence" value="ECO:0007669"/>
    <property type="project" value="InterPro"/>
</dbReference>
<dbReference type="GO" id="GO:0048306">
    <property type="term" value="F:calcium-dependent protein binding"/>
    <property type="evidence" value="ECO:0007669"/>
    <property type="project" value="UniProtKB-ARBA"/>
</dbReference>
<evidence type="ECO:0000256" key="3">
    <source>
        <dbReference type="ARBA" id="ARBA00022723"/>
    </source>
</evidence>
<evidence type="ECO:0000313" key="15">
    <source>
        <dbReference type="RefSeq" id="XP_028968248.1"/>
    </source>
</evidence>
<evidence type="ECO:0000256" key="9">
    <source>
        <dbReference type="ARBA" id="ARBA00037873"/>
    </source>
</evidence>
<name>A0AAJ7SHZ6_9ACAR</name>
<proteinExistence type="predicted"/>
<dbReference type="InterPro" id="IPR011992">
    <property type="entry name" value="EF-hand-dom_pair"/>
</dbReference>
<dbReference type="PANTHER" id="PTHR46212:SF10">
    <property type="entry name" value="PEFLIN"/>
    <property type="match status" value="1"/>
</dbReference>
<feature type="domain" description="EF-hand" evidence="13">
    <location>
        <begin position="84"/>
        <end position="119"/>
    </location>
</feature>
<feature type="domain" description="EF-hand" evidence="13">
    <location>
        <begin position="17"/>
        <end position="52"/>
    </location>
</feature>
<dbReference type="PANTHER" id="PTHR46212">
    <property type="entry name" value="PEFLIN"/>
    <property type="match status" value="1"/>
</dbReference>
<accession>A0AAJ7SHZ6</accession>
<evidence type="ECO:0000256" key="7">
    <source>
        <dbReference type="ARBA" id="ARBA00023136"/>
    </source>
</evidence>
<evidence type="ECO:0000256" key="2">
    <source>
        <dbReference type="ARBA" id="ARBA00022490"/>
    </source>
</evidence>
<keyword evidence="2" id="KW-0963">Cytoplasm</keyword>
<sequence length="185" mass="21431">MTSNYGYTQFETIDINNLDPVIIETFKRIDTNNSGRLSRSEMFEAFCNPDGSDFTKETIVLLCGMFDSDESGGLDLKDFAHLFHFMEQWQILYRKYDLSRRGLLSVDDMIRALNDLGYRDINHGVVNNVVRRLGTQTTIHMDAFIRVCSVCKRVTDNFRKRDKHGTGLLRISYSDFLRLALKSCF</sequence>
<dbReference type="Gene3D" id="1.10.238.10">
    <property type="entry name" value="EF-hand"/>
    <property type="match status" value="1"/>
</dbReference>
<evidence type="ECO:0000256" key="12">
    <source>
        <dbReference type="ARBA" id="ARBA00042606"/>
    </source>
</evidence>
<dbReference type="GeneID" id="100908466"/>
<evidence type="ECO:0000256" key="5">
    <source>
        <dbReference type="ARBA" id="ARBA00022824"/>
    </source>
</evidence>
<evidence type="ECO:0000256" key="1">
    <source>
        <dbReference type="ARBA" id="ARBA00004240"/>
    </source>
</evidence>
<evidence type="ECO:0000256" key="11">
    <source>
        <dbReference type="ARBA" id="ARBA00041490"/>
    </source>
</evidence>
<keyword evidence="5" id="KW-0256">Endoplasmic reticulum</keyword>
<dbReference type="SUPFAM" id="SSF47473">
    <property type="entry name" value="EF-hand"/>
    <property type="match status" value="1"/>
</dbReference>
<comment type="subcellular location">
    <subcellularLocation>
        <location evidence="9">Cytoplasmic vesicle</location>
        <location evidence="9">COPII-coated vesicle membrane</location>
        <topology evidence="9">Peripheral membrane protein</topology>
    </subcellularLocation>
    <subcellularLocation>
        <location evidence="1">Endoplasmic reticulum</location>
    </subcellularLocation>
</comment>
<reference evidence="15" key="1">
    <citation type="submission" date="2025-08" db="UniProtKB">
        <authorList>
            <consortium name="RefSeq"/>
        </authorList>
    </citation>
    <scope>IDENTIFICATION</scope>
</reference>
<dbReference type="GO" id="GO:0012507">
    <property type="term" value="C:ER to Golgi transport vesicle membrane"/>
    <property type="evidence" value="ECO:0007669"/>
    <property type="project" value="UniProtKB-SubCell"/>
</dbReference>
<evidence type="ECO:0000256" key="6">
    <source>
        <dbReference type="ARBA" id="ARBA00022837"/>
    </source>
</evidence>
<dbReference type="Pfam" id="PF13499">
    <property type="entry name" value="EF-hand_7"/>
    <property type="match status" value="1"/>
</dbReference>
<dbReference type="RefSeq" id="XP_028968248.1">
    <property type="nucleotide sequence ID" value="XM_029112415.1"/>
</dbReference>
<dbReference type="Proteomes" id="UP000694867">
    <property type="component" value="Unplaced"/>
</dbReference>
<keyword evidence="3" id="KW-0479">Metal-binding</keyword>
<evidence type="ECO:0000256" key="10">
    <source>
        <dbReference type="ARBA" id="ARBA00041025"/>
    </source>
</evidence>
<keyword evidence="8" id="KW-0968">Cytoplasmic vesicle</keyword>
<evidence type="ECO:0000259" key="13">
    <source>
        <dbReference type="PROSITE" id="PS50222"/>
    </source>
</evidence>
<evidence type="ECO:0000256" key="4">
    <source>
        <dbReference type="ARBA" id="ARBA00022737"/>
    </source>
</evidence>
<protein>
    <recommendedName>
        <fullName evidence="10">Peflin</fullName>
    </recommendedName>
    <alternativeName>
        <fullName evidence="11">PEF protein with a long N-terminal hydrophobic domain</fullName>
    </alternativeName>
    <alternativeName>
        <fullName evidence="12">Penta-EF hand domain-containing protein 1</fullName>
    </alternativeName>
</protein>